<keyword evidence="5 11" id="KW-0436">Ligase</keyword>
<sequence length="543" mass="61736">MKGEIALIVKKTVDKLFPDTEVQVNVEYPDRKFGDYATNVAFLLSKQLKKPPREIALQIAEKLQHPFIEKVDVAGPGFINITMNESWWHSIVKKVLDLQQDYGNLAIGEGKRIQVEFVSANPTGPLHVGHGRGAAVGDSLARILKKAGYQVEKEYYINDAGRQIRMLGESIWARCMELKGEKVEFPEDGYHGSYIVDLAKEILETSPEVLEKPKDEAVQHLADWGKEKLFKKIIEDLKVFNVTFDSFFSEKKLHESGEVAKAIEELKQKGFIYEKEGALWFKSSEFGDEKDRVVVRANGEPTYFAADIAYHRNKMERGYDLCIDVWGADHHGYIPRVKAAIAALGYNPDKLQVLLIQMVNLLRDGKPVVLSKRAGEIVTLRSLIDEVGTDATRFIFLTRKCDSHLDFDIEVAKRQTEENPVFYVQYAHARICSIKRTAEERDIALSLENPNLSLLQEDEEKELMRKIAQFPDVIESCARSLEPHRLTYYLAELASQFHAYYNKLRVLVEDEALRKARYALCEAVRIVIKEGLSLLGVSAPEAM</sequence>
<dbReference type="SUPFAM" id="SSF47323">
    <property type="entry name" value="Anticodon-binding domain of a subclass of class I aminoacyl-tRNA synthetases"/>
    <property type="match status" value="1"/>
</dbReference>
<evidence type="ECO:0000256" key="11">
    <source>
        <dbReference type="HAMAP-Rule" id="MF_00123"/>
    </source>
</evidence>
<dbReference type="PROSITE" id="PS00178">
    <property type="entry name" value="AA_TRNA_LIGASE_I"/>
    <property type="match status" value="1"/>
</dbReference>
<dbReference type="STRING" id="1298851.TST_1747"/>
<evidence type="ECO:0000256" key="4">
    <source>
        <dbReference type="ARBA" id="ARBA00022490"/>
    </source>
</evidence>
<evidence type="ECO:0000313" key="15">
    <source>
        <dbReference type="EMBL" id="BAT72531.1"/>
    </source>
</evidence>
<evidence type="ECO:0000256" key="10">
    <source>
        <dbReference type="ARBA" id="ARBA00049339"/>
    </source>
</evidence>
<dbReference type="OrthoDB" id="9805987at2"/>
<evidence type="ECO:0000256" key="7">
    <source>
        <dbReference type="ARBA" id="ARBA00022840"/>
    </source>
</evidence>
<dbReference type="EC" id="6.1.1.19" evidence="11"/>
<protein>
    <recommendedName>
        <fullName evidence="11">Arginine--tRNA ligase</fullName>
        <ecNumber evidence="11">6.1.1.19</ecNumber>
    </recommendedName>
    <alternativeName>
        <fullName evidence="11">Arginyl-tRNA synthetase</fullName>
        <shortName evidence="11">ArgRS</shortName>
    </alternativeName>
</protein>
<dbReference type="Pfam" id="PF03485">
    <property type="entry name" value="Arg_tRNA_synt_N"/>
    <property type="match status" value="1"/>
</dbReference>
<dbReference type="CDD" id="cd07956">
    <property type="entry name" value="Anticodon_Ia_Arg"/>
    <property type="match status" value="1"/>
</dbReference>
<feature type="short sequence motif" description="'HIGH' region" evidence="11">
    <location>
        <begin position="120"/>
        <end position="130"/>
    </location>
</feature>
<dbReference type="Gene3D" id="3.40.50.620">
    <property type="entry name" value="HUPs"/>
    <property type="match status" value="1"/>
</dbReference>
<dbReference type="Pfam" id="PF05746">
    <property type="entry name" value="DALR_1"/>
    <property type="match status" value="1"/>
</dbReference>
<dbReference type="HAMAP" id="MF_00123">
    <property type="entry name" value="Arg_tRNA_synth"/>
    <property type="match status" value="1"/>
</dbReference>
<accession>A0A0S3QW31</accession>
<keyword evidence="7 11" id="KW-0067">ATP-binding</keyword>
<dbReference type="Gene3D" id="3.30.1360.70">
    <property type="entry name" value="Arginyl tRNA synthetase N-terminal domain"/>
    <property type="match status" value="1"/>
</dbReference>
<dbReference type="NCBIfam" id="TIGR00456">
    <property type="entry name" value="argS"/>
    <property type="match status" value="1"/>
</dbReference>
<dbReference type="InterPro" id="IPR036695">
    <property type="entry name" value="Arg-tRNA-synth_N_sf"/>
</dbReference>
<dbReference type="InterPro" id="IPR001278">
    <property type="entry name" value="Arg-tRNA-ligase"/>
</dbReference>
<keyword evidence="4 11" id="KW-0963">Cytoplasm</keyword>
<dbReference type="KEGG" id="ttk:TST_1747"/>
<dbReference type="PRINTS" id="PR01038">
    <property type="entry name" value="TRNASYNTHARG"/>
</dbReference>
<dbReference type="InterPro" id="IPR014729">
    <property type="entry name" value="Rossmann-like_a/b/a_fold"/>
</dbReference>
<keyword evidence="6 11" id="KW-0547">Nucleotide-binding</keyword>
<feature type="domain" description="Arginyl tRNA synthetase N-terminal" evidence="14">
    <location>
        <begin position="3"/>
        <end position="83"/>
    </location>
</feature>
<dbReference type="InterPro" id="IPR001412">
    <property type="entry name" value="aa-tRNA-synth_I_CS"/>
</dbReference>
<evidence type="ECO:0000256" key="5">
    <source>
        <dbReference type="ARBA" id="ARBA00022598"/>
    </source>
</evidence>
<comment type="similarity">
    <text evidence="2 11 12">Belongs to the class-I aminoacyl-tRNA synthetase family.</text>
</comment>
<dbReference type="AlphaFoldDB" id="A0A0S3QW31"/>
<dbReference type="GO" id="GO:0005737">
    <property type="term" value="C:cytoplasm"/>
    <property type="evidence" value="ECO:0007669"/>
    <property type="project" value="UniProtKB-SubCell"/>
</dbReference>
<dbReference type="SUPFAM" id="SSF55190">
    <property type="entry name" value="Arginyl-tRNA synthetase (ArgRS), N-terminal 'additional' domain"/>
    <property type="match status" value="1"/>
</dbReference>
<evidence type="ECO:0000256" key="8">
    <source>
        <dbReference type="ARBA" id="ARBA00022917"/>
    </source>
</evidence>
<gene>
    <name evidence="11 15" type="primary">argS</name>
    <name evidence="15" type="ORF">TST_1747</name>
</gene>
<evidence type="ECO:0000256" key="9">
    <source>
        <dbReference type="ARBA" id="ARBA00023146"/>
    </source>
</evidence>
<evidence type="ECO:0000256" key="6">
    <source>
        <dbReference type="ARBA" id="ARBA00022741"/>
    </source>
</evidence>
<dbReference type="PANTHER" id="PTHR11956">
    <property type="entry name" value="ARGINYL-TRNA SYNTHETASE"/>
    <property type="match status" value="1"/>
</dbReference>
<evidence type="ECO:0000256" key="3">
    <source>
        <dbReference type="ARBA" id="ARBA00011245"/>
    </source>
</evidence>
<dbReference type="GO" id="GO:0005524">
    <property type="term" value="F:ATP binding"/>
    <property type="evidence" value="ECO:0007669"/>
    <property type="project" value="UniProtKB-UniRule"/>
</dbReference>
<comment type="catalytic activity">
    <reaction evidence="10 11">
        <text>tRNA(Arg) + L-arginine + ATP = L-arginyl-tRNA(Arg) + AMP + diphosphate</text>
        <dbReference type="Rhea" id="RHEA:20301"/>
        <dbReference type="Rhea" id="RHEA-COMP:9658"/>
        <dbReference type="Rhea" id="RHEA-COMP:9673"/>
        <dbReference type="ChEBI" id="CHEBI:30616"/>
        <dbReference type="ChEBI" id="CHEBI:32682"/>
        <dbReference type="ChEBI" id="CHEBI:33019"/>
        <dbReference type="ChEBI" id="CHEBI:78442"/>
        <dbReference type="ChEBI" id="CHEBI:78513"/>
        <dbReference type="ChEBI" id="CHEBI:456215"/>
        <dbReference type="EC" id="6.1.1.19"/>
    </reaction>
</comment>
<evidence type="ECO:0000259" key="14">
    <source>
        <dbReference type="SMART" id="SM01016"/>
    </source>
</evidence>
<dbReference type="PANTHER" id="PTHR11956:SF5">
    <property type="entry name" value="ARGININE--TRNA LIGASE, CYTOPLASMIC"/>
    <property type="match status" value="1"/>
</dbReference>
<dbReference type="FunFam" id="3.40.50.620:FF:000062">
    <property type="entry name" value="Arginine--tRNA ligase"/>
    <property type="match status" value="1"/>
</dbReference>
<feature type="domain" description="DALR anticodon binding" evidence="13">
    <location>
        <begin position="424"/>
        <end position="543"/>
    </location>
</feature>
<proteinExistence type="inferred from homology"/>
<keyword evidence="16" id="KW-1185">Reference proteome</keyword>
<dbReference type="SMART" id="SM00836">
    <property type="entry name" value="DALR_1"/>
    <property type="match status" value="1"/>
</dbReference>
<dbReference type="PATRIC" id="fig|1298851.3.peg.1826"/>
<dbReference type="Proteomes" id="UP000063234">
    <property type="component" value="Chromosome"/>
</dbReference>
<dbReference type="InterPro" id="IPR009080">
    <property type="entry name" value="tRNAsynth_Ia_anticodon-bd"/>
</dbReference>
<evidence type="ECO:0000256" key="2">
    <source>
        <dbReference type="ARBA" id="ARBA00005594"/>
    </source>
</evidence>
<organism evidence="15 16">
    <name type="scientific">Thermosulfidibacter takaii (strain DSM 17441 / JCM 13301 / NBRC 103674 / ABI70S6)</name>
    <dbReference type="NCBI Taxonomy" id="1298851"/>
    <lineage>
        <taxon>Bacteria</taxon>
        <taxon>Pseudomonadati</taxon>
        <taxon>Thermosulfidibacterota</taxon>
        <taxon>Thermosulfidibacteria</taxon>
        <taxon>Thermosulfidibacterales</taxon>
        <taxon>Thermosulfidibacteraceae</taxon>
    </lineage>
</organism>
<evidence type="ECO:0000313" key="16">
    <source>
        <dbReference type="Proteomes" id="UP000063234"/>
    </source>
</evidence>
<evidence type="ECO:0000256" key="1">
    <source>
        <dbReference type="ARBA" id="ARBA00004496"/>
    </source>
</evidence>
<dbReference type="FunFam" id="1.10.730.10:FF:000008">
    <property type="entry name" value="Arginine--tRNA ligase"/>
    <property type="match status" value="1"/>
</dbReference>
<evidence type="ECO:0000259" key="13">
    <source>
        <dbReference type="SMART" id="SM00836"/>
    </source>
</evidence>
<dbReference type="GO" id="GO:0004814">
    <property type="term" value="F:arginine-tRNA ligase activity"/>
    <property type="evidence" value="ECO:0007669"/>
    <property type="project" value="UniProtKB-UniRule"/>
</dbReference>
<keyword evidence="8 11" id="KW-0648">Protein biosynthesis</keyword>
<dbReference type="InterPro" id="IPR035684">
    <property type="entry name" value="ArgRS_core"/>
</dbReference>
<evidence type="ECO:0000256" key="12">
    <source>
        <dbReference type="RuleBase" id="RU363038"/>
    </source>
</evidence>
<dbReference type="InterPro" id="IPR008909">
    <property type="entry name" value="DALR_anticod-bd"/>
</dbReference>
<dbReference type="CDD" id="cd00671">
    <property type="entry name" value="ArgRS_core"/>
    <property type="match status" value="1"/>
</dbReference>
<comment type="subcellular location">
    <subcellularLocation>
        <location evidence="1 11">Cytoplasm</location>
    </subcellularLocation>
</comment>
<dbReference type="GO" id="GO:0006420">
    <property type="term" value="P:arginyl-tRNA aminoacylation"/>
    <property type="evidence" value="ECO:0007669"/>
    <property type="project" value="UniProtKB-UniRule"/>
</dbReference>
<dbReference type="SMART" id="SM01016">
    <property type="entry name" value="Arg_tRNA_synt_N"/>
    <property type="match status" value="1"/>
</dbReference>
<dbReference type="EMBL" id="AP013035">
    <property type="protein sequence ID" value="BAT72531.1"/>
    <property type="molecule type" value="Genomic_DNA"/>
</dbReference>
<comment type="subunit">
    <text evidence="3 11">Monomer.</text>
</comment>
<dbReference type="Pfam" id="PF00750">
    <property type="entry name" value="tRNA-synt_1d"/>
    <property type="match status" value="1"/>
</dbReference>
<dbReference type="SUPFAM" id="SSF52374">
    <property type="entry name" value="Nucleotidylyl transferase"/>
    <property type="match status" value="1"/>
</dbReference>
<dbReference type="InterPro" id="IPR005148">
    <property type="entry name" value="Arg-tRNA-synth_N"/>
</dbReference>
<name>A0A0S3QW31_THET7</name>
<keyword evidence="9 11" id="KW-0030">Aminoacyl-tRNA synthetase</keyword>
<dbReference type="RefSeq" id="WP_068550694.1">
    <property type="nucleotide sequence ID" value="NZ_AP013035.1"/>
</dbReference>
<dbReference type="Gene3D" id="1.10.730.10">
    <property type="entry name" value="Isoleucyl-tRNA Synthetase, Domain 1"/>
    <property type="match status" value="1"/>
</dbReference>
<reference evidence="16" key="1">
    <citation type="journal article" date="2018" name="Science">
        <title>A primordial and reversible TCA cycle in a facultatively chemolithoautotrophic thermophile.</title>
        <authorList>
            <person name="Nunoura T."/>
            <person name="Chikaraishi Y."/>
            <person name="Izaki R."/>
            <person name="Suwa T."/>
            <person name="Sato T."/>
            <person name="Harada T."/>
            <person name="Mori K."/>
            <person name="Kato Y."/>
            <person name="Miyazaki M."/>
            <person name="Shimamura S."/>
            <person name="Yanagawa K."/>
            <person name="Shuto A."/>
            <person name="Ohkouchi N."/>
            <person name="Fujita N."/>
            <person name="Takaki Y."/>
            <person name="Atomi H."/>
            <person name="Takai K."/>
        </authorList>
    </citation>
    <scope>NUCLEOTIDE SEQUENCE [LARGE SCALE GENOMIC DNA]</scope>
    <source>
        <strain evidence="16">DSM 17441 / JCM 13301 / NBRC 103674 / ABI70S6</strain>
    </source>
</reference>